<evidence type="ECO:0000256" key="2">
    <source>
        <dbReference type="RuleBase" id="RU003750"/>
    </source>
</evidence>
<feature type="transmembrane region" description="Helical" evidence="3">
    <location>
        <begin position="123"/>
        <end position="144"/>
    </location>
</feature>
<dbReference type="GO" id="GO:0016020">
    <property type="term" value="C:membrane"/>
    <property type="evidence" value="ECO:0007669"/>
    <property type="project" value="InterPro"/>
</dbReference>
<keyword evidence="3" id="KW-1133">Transmembrane helix</keyword>
<accession>A0A3N0DT61</accession>
<evidence type="ECO:0000256" key="3">
    <source>
        <dbReference type="SAM" id="Phobius"/>
    </source>
</evidence>
<protein>
    <submittedName>
        <fullName evidence="4">CDP-alcohol phosphatidyltransferase family protein</fullName>
    </submittedName>
</protein>
<dbReference type="RefSeq" id="WP_123233320.1">
    <property type="nucleotide sequence ID" value="NZ_RJSG01000002.1"/>
</dbReference>
<feature type="transmembrane region" description="Helical" evidence="3">
    <location>
        <begin position="24"/>
        <end position="45"/>
    </location>
</feature>
<dbReference type="Gene3D" id="1.20.120.1760">
    <property type="match status" value="1"/>
</dbReference>
<proteinExistence type="inferred from homology"/>
<sequence length="225" mass="24854">MTKLEAGVDPLTLDVWATPESERFLTPATIITFVRTIATVVIIGFALHKGLPDNNEFWSPALKLMTVALGVYWVGDMLDGQVARRMHHETRIGAVLDIMSDRMCAAAFYFGLAWLHPEFTVPVLLYLAEFMVIDCFLSIAFLAWKVRSPNYFYVIDPTIYRLNWSHPAKAVNSALFAVLMLVTQTAWIAGVIAGGLLVFKIVMLVRLARIGLPIPEGTGPGATTA</sequence>
<gene>
    <name evidence="4" type="ORF">EFL95_07060</name>
</gene>
<dbReference type="Pfam" id="PF01066">
    <property type="entry name" value="CDP-OH_P_transf"/>
    <property type="match status" value="1"/>
</dbReference>
<dbReference type="EMBL" id="RJSG01000002">
    <property type="protein sequence ID" value="RNL78818.1"/>
    <property type="molecule type" value="Genomic_DNA"/>
</dbReference>
<dbReference type="InterPro" id="IPR043130">
    <property type="entry name" value="CDP-OH_PTrfase_TM_dom"/>
</dbReference>
<dbReference type="GO" id="GO:0016780">
    <property type="term" value="F:phosphotransferase activity, for other substituted phosphate groups"/>
    <property type="evidence" value="ECO:0007669"/>
    <property type="project" value="InterPro"/>
</dbReference>
<evidence type="ECO:0000256" key="1">
    <source>
        <dbReference type="ARBA" id="ARBA00022679"/>
    </source>
</evidence>
<keyword evidence="5" id="KW-1185">Reference proteome</keyword>
<keyword evidence="3" id="KW-0472">Membrane</keyword>
<comment type="caution">
    <text evidence="4">The sequence shown here is derived from an EMBL/GenBank/DDBJ whole genome shotgun (WGS) entry which is preliminary data.</text>
</comment>
<evidence type="ECO:0000313" key="4">
    <source>
        <dbReference type="EMBL" id="RNL78818.1"/>
    </source>
</evidence>
<feature type="transmembrane region" description="Helical" evidence="3">
    <location>
        <begin position="174"/>
        <end position="199"/>
    </location>
</feature>
<keyword evidence="1 2" id="KW-0808">Transferase</keyword>
<dbReference type="AlphaFoldDB" id="A0A3N0DT61"/>
<keyword evidence="3" id="KW-0812">Transmembrane</keyword>
<feature type="transmembrane region" description="Helical" evidence="3">
    <location>
        <begin position="57"/>
        <end position="74"/>
    </location>
</feature>
<dbReference type="GO" id="GO:0008654">
    <property type="term" value="P:phospholipid biosynthetic process"/>
    <property type="evidence" value="ECO:0007669"/>
    <property type="project" value="InterPro"/>
</dbReference>
<organism evidence="4 5">
    <name type="scientific">Nocardioides marmorisolisilvae</name>
    <dbReference type="NCBI Taxonomy" id="1542737"/>
    <lineage>
        <taxon>Bacteria</taxon>
        <taxon>Bacillati</taxon>
        <taxon>Actinomycetota</taxon>
        <taxon>Actinomycetes</taxon>
        <taxon>Propionibacteriales</taxon>
        <taxon>Nocardioidaceae</taxon>
        <taxon>Nocardioides</taxon>
    </lineage>
</organism>
<dbReference type="InterPro" id="IPR000462">
    <property type="entry name" value="CDP-OH_P_trans"/>
</dbReference>
<reference evidence="4 5" key="1">
    <citation type="submission" date="2018-11" db="EMBL/GenBank/DDBJ databases">
        <authorList>
            <person name="Li F."/>
        </authorList>
    </citation>
    <scope>NUCLEOTIDE SEQUENCE [LARGE SCALE GENOMIC DNA]</scope>
    <source>
        <strain evidence="4 5">KIS18-7</strain>
    </source>
</reference>
<dbReference type="InterPro" id="IPR048254">
    <property type="entry name" value="CDP_ALCOHOL_P_TRANSF_CS"/>
</dbReference>
<dbReference type="PROSITE" id="PS00379">
    <property type="entry name" value="CDP_ALCOHOL_P_TRANSF"/>
    <property type="match status" value="1"/>
</dbReference>
<name>A0A3N0DT61_9ACTN</name>
<evidence type="ECO:0000313" key="5">
    <source>
        <dbReference type="Proteomes" id="UP000277094"/>
    </source>
</evidence>
<comment type="similarity">
    <text evidence="2">Belongs to the CDP-alcohol phosphatidyltransferase class-I family.</text>
</comment>
<dbReference type="OrthoDB" id="5244713at2"/>
<dbReference type="Proteomes" id="UP000277094">
    <property type="component" value="Unassembled WGS sequence"/>
</dbReference>